<protein>
    <submittedName>
        <fullName evidence="1">Uncharacterized protein</fullName>
    </submittedName>
</protein>
<dbReference type="STRING" id="651182.TOL2_C25940"/>
<dbReference type="KEGG" id="dto:TOL2_C25940"/>
<organism evidence="1 2">
    <name type="scientific">Desulfobacula toluolica (strain DSM 7467 / Tol2)</name>
    <dbReference type="NCBI Taxonomy" id="651182"/>
    <lineage>
        <taxon>Bacteria</taxon>
        <taxon>Pseudomonadati</taxon>
        <taxon>Thermodesulfobacteriota</taxon>
        <taxon>Desulfobacteria</taxon>
        <taxon>Desulfobacterales</taxon>
        <taxon>Desulfobacteraceae</taxon>
        <taxon>Desulfobacula</taxon>
    </lineage>
</organism>
<keyword evidence="2" id="KW-1185">Reference proteome</keyword>
<evidence type="ECO:0000313" key="1">
    <source>
        <dbReference type="EMBL" id="CCK80753.1"/>
    </source>
</evidence>
<dbReference type="EMBL" id="FO203503">
    <property type="protein sequence ID" value="CCK80753.1"/>
    <property type="molecule type" value="Genomic_DNA"/>
</dbReference>
<accession>K0NL90</accession>
<dbReference type="SUPFAM" id="SSF53271">
    <property type="entry name" value="PRTase-like"/>
    <property type="match status" value="1"/>
</dbReference>
<proteinExistence type="predicted"/>
<gene>
    <name evidence="1" type="ordered locus">TOL2_C25940</name>
</gene>
<reference evidence="1 2" key="1">
    <citation type="journal article" date="2013" name="Environ. Microbiol.">
        <title>Complete genome, catabolic sub-proteomes and key-metabolites of Desulfobacula toluolica Tol2, a marine, aromatic compound-degrading, sulfate-reducing bacterium.</title>
        <authorList>
            <person name="Wohlbrand L."/>
            <person name="Jacob J.H."/>
            <person name="Kube M."/>
            <person name="Mussmann M."/>
            <person name="Jarling R."/>
            <person name="Beck A."/>
            <person name="Amann R."/>
            <person name="Wilkes H."/>
            <person name="Reinhardt R."/>
            <person name="Rabus R."/>
        </authorList>
    </citation>
    <scope>NUCLEOTIDE SEQUENCE [LARGE SCALE GENOMIC DNA]</scope>
    <source>
        <strain evidence="2">DSM 7467 / Tol2</strain>
    </source>
</reference>
<evidence type="ECO:0000313" key="2">
    <source>
        <dbReference type="Proteomes" id="UP000007347"/>
    </source>
</evidence>
<dbReference type="HOGENOM" id="CLU_996512_0_0_7"/>
<dbReference type="Proteomes" id="UP000007347">
    <property type="component" value="Chromosome"/>
</dbReference>
<name>K0NL90_DESTT</name>
<dbReference type="PATRIC" id="fig|651182.5.peg.3050"/>
<dbReference type="InterPro" id="IPR029057">
    <property type="entry name" value="PRTase-like"/>
</dbReference>
<dbReference type="Gene3D" id="3.40.50.2020">
    <property type="match status" value="1"/>
</dbReference>
<dbReference type="AlphaFoldDB" id="K0NL90"/>
<sequence>MINNIGGVVVLIIVVLASVRTIFDVADGFGFLPTRLKNLLKVKRIREVNEILQEVGLLSKYDQISSFSDRLFHGERHLINNEEAYKAIDFFIIESIEKGDYQIDSNTVQRVEYFINLRKTYYNNEENLIKIAKAFASYIYYESKKENIYYDYIATPSTSALVLNFVVSKILGKPLLVFDINTGTKNNNLDWFLVGQNTSTNLSNTKAIIVDESFVNGGELSDVYDFLTKHSIKSGHLFAIFRRSEGNTKNYPNLYKNVKYHVMRELGNDELANAGKKPW</sequence>